<dbReference type="PANTHER" id="PTHR30532">
    <property type="entry name" value="IRON III DICITRATE-BINDING PERIPLASMIC PROTEIN"/>
    <property type="match status" value="1"/>
</dbReference>
<evidence type="ECO:0000256" key="2">
    <source>
        <dbReference type="ARBA" id="ARBA00008814"/>
    </source>
</evidence>
<dbReference type="EMBL" id="JBHLUB010000027">
    <property type="protein sequence ID" value="MFC0581921.1"/>
    <property type="molecule type" value="Genomic_DNA"/>
</dbReference>
<dbReference type="PROSITE" id="PS50983">
    <property type="entry name" value="FE_B12_PBP"/>
    <property type="match status" value="1"/>
</dbReference>
<keyword evidence="4 5" id="KW-0732">Signal</keyword>
<dbReference type="InterPro" id="IPR033870">
    <property type="entry name" value="FatB"/>
</dbReference>
<evidence type="ECO:0000259" key="6">
    <source>
        <dbReference type="PROSITE" id="PS50983"/>
    </source>
</evidence>
<comment type="caution">
    <text evidence="7">The sequence shown here is derived from an EMBL/GenBank/DDBJ whole genome shotgun (WGS) entry which is preliminary data.</text>
</comment>
<keyword evidence="3" id="KW-0813">Transport</keyword>
<organism evidence="7 8">
    <name type="scientific">Micrococcoides hystricis</name>
    <dbReference type="NCBI Taxonomy" id="1572761"/>
    <lineage>
        <taxon>Bacteria</taxon>
        <taxon>Bacillati</taxon>
        <taxon>Actinomycetota</taxon>
        <taxon>Actinomycetes</taxon>
        <taxon>Micrococcales</taxon>
        <taxon>Micrococcaceae</taxon>
        <taxon>Micrococcoides</taxon>
    </lineage>
</organism>
<protein>
    <submittedName>
        <fullName evidence="7">Siderophore ABC transporter substrate-binding protein</fullName>
    </submittedName>
</protein>
<name>A0ABV6P9Y2_9MICC</name>
<feature type="signal peptide" evidence="5">
    <location>
        <begin position="1"/>
        <end position="35"/>
    </location>
</feature>
<dbReference type="Proteomes" id="UP001589862">
    <property type="component" value="Unassembled WGS sequence"/>
</dbReference>
<evidence type="ECO:0000313" key="8">
    <source>
        <dbReference type="Proteomes" id="UP001589862"/>
    </source>
</evidence>
<dbReference type="InterPro" id="IPR002491">
    <property type="entry name" value="ABC_transptr_periplasmic_BD"/>
</dbReference>
<reference evidence="7 8" key="1">
    <citation type="submission" date="2024-09" db="EMBL/GenBank/DDBJ databases">
        <authorList>
            <person name="Sun Q."/>
            <person name="Mori K."/>
        </authorList>
    </citation>
    <scope>NUCLEOTIDE SEQUENCE [LARGE SCALE GENOMIC DNA]</scope>
    <source>
        <strain evidence="7 8">NCAIM B.02604</strain>
    </source>
</reference>
<dbReference type="RefSeq" id="WP_377458691.1">
    <property type="nucleotide sequence ID" value="NZ_JBHLUB010000027.1"/>
</dbReference>
<dbReference type="CDD" id="cd01140">
    <property type="entry name" value="FatB"/>
    <property type="match status" value="1"/>
</dbReference>
<dbReference type="PANTHER" id="PTHR30532:SF28">
    <property type="entry name" value="PETROBACTIN-BINDING PROTEIN YCLQ"/>
    <property type="match status" value="1"/>
</dbReference>
<dbReference type="InterPro" id="IPR051313">
    <property type="entry name" value="Bact_iron-sidero_bind"/>
</dbReference>
<evidence type="ECO:0000256" key="3">
    <source>
        <dbReference type="ARBA" id="ARBA00022448"/>
    </source>
</evidence>
<dbReference type="Pfam" id="PF01497">
    <property type="entry name" value="Peripla_BP_2"/>
    <property type="match status" value="1"/>
</dbReference>
<feature type="domain" description="Fe/B12 periplasmic-binding" evidence="6">
    <location>
        <begin position="65"/>
        <end position="323"/>
    </location>
</feature>
<comment type="subcellular location">
    <subcellularLocation>
        <location evidence="1">Cell envelope</location>
    </subcellularLocation>
</comment>
<evidence type="ECO:0000256" key="4">
    <source>
        <dbReference type="ARBA" id="ARBA00022729"/>
    </source>
</evidence>
<accession>A0ABV6P9Y2</accession>
<evidence type="ECO:0000256" key="1">
    <source>
        <dbReference type="ARBA" id="ARBA00004196"/>
    </source>
</evidence>
<evidence type="ECO:0000256" key="5">
    <source>
        <dbReference type="SAM" id="SignalP"/>
    </source>
</evidence>
<feature type="chain" id="PRO_5046752045" evidence="5">
    <location>
        <begin position="36"/>
        <end position="323"/>
    </location>
</feature>
<proteinExistence type="inferred from homology"/>
<keyword evidence="8" id="KW-1185">Reference proteome</keyword>
<sequence>MEPRVAPARTRGIAAAATALALLLGMTACSTGADAAKTDKDPQGETVTVEQAQGEPVEVPVNPEKVFTFDLGVLDSLDALDVEVAGVPEAVYPEEVKEAAEAASVKIGSMKEPDFEKINAEQPDLIIISGRAADSYDELSKIAPTVNLALDNKDLYGSFKKQTETLGKIFDKEAEVADELKEIDEKIADGKEELKDAGSALVVMTSAGELTAYGTGSRFDFPFSLLGLKEAAPVKAEGPHGQSISFEFLAEHNPDTLLVVDRDSATGESGANAKATLDNDLVKNTNAAKNDKIVYLDSGQWYLVGLGLDSLPEMIDQVVEGAK</sequence>
<dbReference type="SUPFAM" id="SSF53807">
    <property type="entry name" value="Helical backbone' metal receptor"/>
    <property type="match status" value="1"/>
</dbReference>
<evidence type="ECO:0000313" key="7">
    <source>
        <dbReference type="EMBL" id="MFC0581921.1"/>
    </source>
</evidence>
<comment type="similarity">
    <text evidence="2">Belongs to the bacterial solute-binding protein 8 family.</text>
</comment>
<dbReference type="PROSITE" id="PS51257">
    <property type="entry name" value="PROKAR_LIPOPROTEIN"/>
    <property type="match status" value="1"/>
</dbReference>
<gene>
    <name evidence="7" type="ORF">ACFFFR_05935</name>
</gene>
<dbReference type="Gene3D" id="3.40.50.1980">
    <property type="entry name" value="Nitrogenase molybdenum iron protein domain"/>
    <property type="match status" value="2"/>
</dbReference>